<dbReference type="InterPro" id="IPR050417">
    <property type="entry name" value="Sugar_Epim/Isomerase"/>
</dbReference>
<evidence type="ECO:0000256" key="12">
    <source>
        <dbReference type="SAM" id="Phobius"/>
    </source>
</evidence>
<evidence type="ECO:0000259" key="13">
    <source>
        <dbReference type="Pfam" id="PF01261"/>
    </source>
</evidence>
<comment type="similarity">
    <text evidence="4">Belongs to the hyi family.</text>
</comment>
<dbReference type="Gene3D" id="3.20.20.150">
    <property type="entry name" value="Divalent-metal-dependent TIM barrel enzymes"/>
    <property type="match status" value="1"/>
</dbReference>
<keyword evidence="8 12" id="KW-0812">Transmembrane</keyword>
<dbReference type="Proteomes" id="UP000075881">
    <property type="component" value="Unassembled WGS sequence"/>
</dbReference>
<dbReference type="InterPro" id="IPR013022">
    <property type="entry name" value="Xyl_isomerase-like_TIM-brl"/>
</dbReference>
<feature type="transmembrane region" description="Helical" evidence="12">
    <location>
        <begin position="483"/>
        <end position="504"/>
    </location>
</feature>
<evidence type="ECO:0000256" key="11">
    <source>
        <dbReference type="ARBA" id="ARBA00023235"/>
    </source>
</evidence>
<comment type="subcellular location">
    <subcellularLocation>
        <location evidence="3">Cell membrane</location>
        <topology evidence="3">Multi-pass membrane protein</topology>
    </subcellularLocation>
</comment>
<feature type="transmembrane region" description="Helical" evidence="12">
    <location>
        <begin position="618"/>
        <end position="637"/>
    </location>
</feature>
<dbReference type="SUPFAM" id="SSF51658">
    <property type="entry name" value="Xylose isomerase-like"/>
    <property type="match status" value="1"/>
</dbReference>
<evidence type="ECO:0000256" key="7">
    <source>
        <dbReference type="ARBA" id="ARBA00022475"/>
    </source>
</evidence>
<evidence type="ECO:0000256" key="9">
    <source>
        <dbReference type="ARBA" id="ARBA00022989"/>
    </source>
</evidence>
<evidence type="ECO:0000256" key="6">
    <source>
        <dbReference type="ARBA" id="ARBA00017985"/>
    </source>
</evidence>
<dbReference type="FunFam" id="3.20.20.150:FF:000007">
    <property type="entry name" value="Hydroxypyruvate isomerase"/>
    <property type="match status" value="1"/>
</dbReference>
<organism evidence="14 15">
    <name type="scientific">Anopheles christyi</name>
    <dbReference type="NCBI Taxonomy" id="43041"/>
    <lineage>
        <taxon>Eukaryota</taxon>
        <taxon>Metazoa</taxon>
        <taxon>Ecdysozoa</taxon>
        <taxon>Arthropoda</taxon>
        <taxon>Hexapoda</taxon>
        <taxon>Insecta</taxon>
        <taxon>Pterygota</taxon>
        <taxon>Neoptera</taxon>
        <taxon>Endopterygota</taxon>
        <taxon>Diptera</taxon>
        <taxon>Nematocera</taxon>
        <taxon>Culicoidea</taxon>
        <taxon>Culicidae</taxon>
        <taxon>Anophelinae</taxon>
        <taxon>Anopheles</taxon>
    </lineage>
</organism>
<comment type="function">
    <text evidence="2">Catalyzes the reversible isomerization between hydroxypyruvate and 2-hydroxy-3-oxopropanoate (also termed tartronate semialdehyde).</text>
</comment>
<dbReference type="GO" id="GO:0050909">
    <property type="term" value="P:sensory perception of taste"/>
    <property type="evidence" value="ECO:0007669"/>
    <property type="project" value="InterPro"/>
</dbReference>
<feature type="domain" description="Xylose isomerase-like TIM barrel" evidence="13">
    <location>
        <begin position="25"/>
        <end position="262"/>
    </location>
</feature>
<dbReference type="Pfam" id="PF08395">
    <property type="entry name" value="7tm_7"/>
    <property type="match status" value="1"/>
</dbReference>
<evidence type="ECO:0000313" key="14">
    <source>
        <dbReference type="EnsemblMetazoa" id="ACHR009983-PA"/>
    </source>
</evidence>
<keyword evidence="15" id="KW-1185">Reference proteome</keyword>
<feature type="transmembrane region" description="Helical" evidence="12">
    <location>
        <begin position="426"/>
        <end position="450"/>
    </location>
</feature>
<evidence type="ECO:0000256" key="5">
    <source>
        <dbReference type="ARBA" id="ARBA00012570"/>
    </source>
</evidence>
<keyword evidence="10 12" id="KW-0472">Membrane</keyword>
<comment type="catalytic activity">
    <reaction evidence="1">
        <text>3-hydroxypyruvate = 2-hydroxy-3-oxopropanoate</text>
        <dbReference type="Rhea" id="RHEA:11952"/>
        <dbReference type="ChEBI" id="CHEBI:17180"/>
        <dbReference type="ChEBI" id="CHEBI:57978"/>
        <dbReference type="EC" id="5.3.1.22"/>
    </reaction>
</comment>
<dbReference type="Pfam" id="PF01261">
    <property type="entry name" value="AP_endonuc_2"/>
    <property type="match status" value="1"/>
</dbReference>
<feature type="transmembrane region" description="Helical" evidence="12">
    <location>
        <begin position="587"/>
        <end position="606"/>
    </location>
</feature>
<protein>
    <recommendedName>
        <fullName evidence="6">Putative hydroxypyruvate isomerase</fullName>
        <ecNumber evidence="5">5.3.1.22</ecNumber>
    </recommendedName>
</protein>
<dbReference type="EnsemblMetazoa" id="ACHR009983-RA">
    <property type="protein sequence ID" value="ACHR009983-PA"/>
    <property type="gene ID" value="ACHR009983"/>
</dbReference>
<proteinExistence type="inferred from homology"/>
<keyword evidence="7" id="KW-1003">Cell membrane</keyword>
<keyword evidence="11" id="KW-0413">Isomerase</keyword>
<reference evidence="15" key="1">
    <citation type="submission" date="2013-03" db="EMBL/GenBank/DDBJ databases">
        <title>The Genome Sequence of Anopheles christyi ACHKN1017.</title>
        <authorList>
            <consortium name="The Broad Institute Genomics Platform"/>
            <person name="Neafsey D.E."/>
            <person name="Besansky N."/>
            <person name="Walker B."/>
            <person name="Young S.K."/>
            <person name="Zeng Q."/>
            <person name="Gargeya S."/>
            <person name="Fitzgerald M."/>
            <person name="Haas B."/>
            <person name="Abouelleil A."/>
            <person name="Allen A.W."/>
            <person name="Alvarado L."/>
            <person name="Arachchi H.M."/>
            <person name="Berlin A.M."/>
            <person name="Chapman S.B."/>
            <person name="Gainer-Dewar J."/>
            <person name="Goldberg J."/>
            <person name="Griggs A."/>
            <person name="Gujja S."/>
            <person name="Hansen M."/>
            <person name="Howarth C."/>
            <person name="Imamovic A."/>
            <person name="Ireland A."/>
            <person name="Larimer J."/>
            <person name="McCowan C."/>
            <person name="Murphy C."/>
            <person name="Pearson M."/>
            <person name="Poon T.W."/>
            <person name="Priest M."/>
            <person name="Roberts A."/>
            <person name="Saif S."/>
            <person name="Shea T."/>
            <person name="Sisk P."/>
            <person name="Sykes S."/>
            <person name="Wortman J."/>
            <person name="Nusbaum C."/>
            <person name="Birren B."/>
        </authorList>
    </citation>
    <scope>NUCLEOTIDE SEQUENCE [LARGE SCALE GENOMIC DNA]</scope>
    <source>
        <strain evidence="15">ACHKN1017</strain>
    </source>
</reference>
<dbReference type="AlphaFoldDB" id="A0A182KGU5"/>
<dbReference type="PANTHER" id="PTHR43489">
    <property type="entry name" value="ISOMERASE"/>
    <property type="match status" value="1"/>
</dbReference>
<dbReference type="GO" id="GO:0046487">
    <property type="term" value="P:glyoxylate metabolic process"/>
    <property type="evidence" value="ECO:0007669"/>
    <property type="project" value="TreeGrafter"/>
</dbReference>
<evidence type="ECO:0000256" key="1">
    <source>
        <dbReference type="ARBA" id="ARBA00000476"/>
    </source>
</evidence>
<dbReference type="GO" id="GO:0005886">
    <property type="term" value="C:plasma membrane"/>
    <property type="evidence" value="ECO:0007669"/>
    <property type="project" value="UniProtKB-SubCell"/>
</dbReference>
<keyword evidence="9 12" id="KW-1133">Transmembrane helix</keyword>
<evidence type="ECO:0000313" key="15">
    <source>
        <dbReference type="Proteomes" id="UP000075881"/>
    </source>
</evidence>
<accession>A0A182KGU5</accession>
<evidence type="ECO:0000256" key="4">
    <source>
        <dbReference type="ARBA" id="ARBA00005962"/>
    </source>
</evidence>
<dbReference type="InterPro" id="IPR036237">
    <property type="entry name" value="Xyl_isomerase-like_sf"/>
</dbReference>
<evidence type="ECO:0000256" key="8">
    <source>
        <dbReference type="ARBA" id="ARBA00022692"/>
    </source>
</evidence>
<dbReference type="EC" id="5.3.1.22" evidence="5"/>
<dbReference type="PANTHER" id="PTHR43489:SF6">
    <property type="entry name" value="HYDROXYPYRUVATE ISOMERASE-RELATED"/>
    <property type="match status" value="1"/>
</dbReference>
<feature type="transmembrane region" description="Helical" evidence="12">
    <location>
        <begin position="391"/>
        <end position="411"/>
    </location>
</feature>
<dbReference type="GO" id="GO:0008903">
    <property type="term" value="F:hydroxypyruvate isomerase activity"/>
    <property type="evidence" value="ECO:0007669"/>
    <property type="project" value="UniProtKB-EC"/>
</dbReference>
<feature type="transmembrane region" description="Helical" evidence="12">
    <location>
        <begin position="516"/>
        <end position="533"/>
    </location>
</feature>
<dbReference type="VEuPathDB" id="VectorBase:ACHR009983"/>
<reference evidence="14" key="2">
    <citation type="submission" date="2020-05" db="UniProtKB">
        <authorList>
            <consortium name="EnsemblMetazoa"/>
        </authorList>
    </citation>
    <scope>IDENTIFICATION</scope>
    <source>
        <strain evidence="14">ACHKN1017</strain>
    </source>
</reference>
<sequence>MTALKFCANLNFMFLEAGSFLGRYRAAKAAGFEGVEGPFPPAEFSPESLKAVLDETGLKQILLNIALGGAQGGQFGCAALPGWESEFLANLDRTVEYAKAVGCEKIHIMAGKLEGPATEANDHTYLANLRLAAPILERNNIIGVIEPINKYAVPGYYLSCYDKAVQTITAVGSPNLKLMFDIYHAQHIRGNITNSIRELAAHIGHVQLAQVPGRNEPDSEGELNFRHVLQVLAAEGQYADGWVGCEYRPLTGSVEGLRWLRDFGYWQSATQPGKGNIIGTLSNRTLKMVIKESEFDDSLGYALLRREMGAVWDTSKDERMVNGTMDPELIQRAKERAIRAQLNSADGDTCETHDQFYRDHKLLLVLFRGLAVMPITRSVPGRITFSWRSAASIYAFCFYIVSTVIVLVVGYERIKVFQTTTKFDEYIYGILFVIFLVPHFWIPFVGWGVAKQVAIYKTMWGAFQVRYYRVTGTSLQFPHLKMLIVFFSIGCLVCAIVFLLSLSFLLEGFALWHTSAYYHIITMLNMNSALWYINSRGIRVASSSLSRCFRQDVAVECTAAMISRYRFLWLNLSELLQALGNAYARTYSTYCLFMFVNITVAIYGALSEIIDHGFGFSFKEIGLIVDTVYCSTLLFIFCDCSHNATLQVAQGVQDTLLSINLLKVDQPTQKEIDLFIQAIEMNPAIVSLKGYAESISTIAIYLIVLLQFKLSLISQQIPAEIIENVKLLQKQ</sequence>
<evidence type="ECO:0000256" key="2">
    <source>
        <dbReference type="ARBA" id="ARBA00002968"/>
    </source>
</evidence>
<name>A0A182KGU5_9DIPT</name>
<evidence type="ECO:0000256" key="10">
    <source>
        <dbReference type="ARBA" id="ARBA00023136"/>
    </source>
</evidence>
<dbReference type="InterPro" id="IPR013604">
    <property type="entry name" value="7TM_chemorcpt"/>
</dbReference>
<evidence type="ECO:0000256" key="3">
    <source>
        <dbReference type="ARBA" id="ARBA00004651"/>
    </source>
</evidence>